<reference evidence="1" key="1">
    <citation type="journal article" date="2012" name="Proc. Natl. Acad. Sci. U.S.A.">
        <title>Antigenic diversity is generated by distinct evolutionary mechanisms in African trypanosome species.</title>
        <authorList>
            <person name="Jackson A.P."/>
            <person name="Berry A."/>
            <person name="Aslett M."/>
            <person name="Allison H.C."/>
            <person name="Burton P."/>
            <person name="Vavrova-Anderson J."/>
            <person name="Brown R."/>
            <person name="Browne H."/>
            <person name="Corton N."/>
            <person name="Hauser H."/>
            <person name="Gamble J."/>
            <person name="Gilderthorp R."/>
            <person name="Marcello L."/>
            <person name="McQuillan J."/>
            <person name="Otto T.D."/>
            <person name="Quail M.A."/>
            <person name="Sanders M.J."/>
            <person name="van Tonder A."/>
            <person name="Ginger M.L."/>
            <person name="Field M.C."/>
            <person name="Barry J.D."/>
            <person name="Hertz-Fowler C."/>
            <person name="Berriman M."/>
        </authorList>
    </citation>
    <scope>NUCLEOTIDE SEQUENCE</scope>
    <source>
        <strain evidence="1">IL3000</strain>
    </source>
</reference>
<protein>
    <submittedName>
        <fullName evidence="1">Uncharacterized protein</fullName>
    </submittedName>
</protein>
<proteinExistence type="predicted"/>
<sequence>MSQVTADLEYFKCDMCGIYLHKDIFCDHRRECKGLHSDELKKSECRKVEEALNEGDKATSQFADPGANPPIPVEVVELHQQARIRREVANKYQRAVDKRIEEQLSSEKMRALAAFLNE</sequence>
<dbReference type="AlphaFoldDB" id="G0UQE6"/>
<name>G0UQE6_TRYCI</name>
<dbReference type="EMBL" id="HE575320">
    <property type="protein sequence ID" value="CCC91607.1"/>
    <property type="molecule type" value="Genomic_DNA"/>
</dbReference>
<dbReference type="VEuPathDB" id="TriTrypDB:TcIL3000_7_4210"/>
<organism evidence="1">
    <name type="scientific">Trypanosoma congolense (strain IL3000)</name>
    <dbReference type="NCBI Taxonomy" id="1068625"/>
    <lineage>
        <taxon>Eukaryota</taxon>
        <taxon>Discoba</taxon>
        <taxon>Euglenozoa</taxon>
        <taxon>Kinetoplastea</taxon>
        <taxon>Metakinetoplastina</taxon>
        <taxon>Trypanosomatida</taxon>
        <taxon>Trypanosomatidae</taxon>
        <taxon>Trypanosoma</taxon>
        <taxon>Nannomonas</taxon>
    </lineage>
</organism>
<accession>G0UQE6</accession>
<evidence type="ECO:0000313" key="1">
    <source>
        <dbReference type="EMBL" id="CCC91607.1"/>
    </source>
</evidence>
<gene>
    <name evidence="1" type="ORF">TCIL3000_7_4210</name>
</gene>